<evidence type="ECO:0000313" key="2">
    <source>
        <dbReference type="EMBL" id="RLN17745.1"/>
    </source>
</evidence>
<dbReference type="EMBL" id="PQIB02000005">
    <property type="protein sequence ID" value="RLN17745.1"/>
    <property type="molecule type" value="Genomic_DNA"/>
</dbReference>
<dbReference type="STRING" id="4540.A0A3L6S9Q0"/>
<keyword evidence="3" id="KW-1185">Reference proteome</keyword>
<feature type="region of interest" description="Disordered" evidence="1">
    <location>
        <begin position="173"/>
        <end position="221"/>
    </location>
</feature>
<evidence type="ECO:0000256" key="1">
    <source>
        <dbReference type="SAM" id="MobiDB-lite"/>
    </source>
</evidence>
<gene>
    <name evidence="2" type="ORF">C2845_PM02G14290</name>
</gene>
<comment type="caution">
    <text evidence="2">The sequence shown here is derived from an EMBL/GenBank/DDBJ whole genome shotgun (WGS) entry which is preliminary data.</text>
</comment>
<protein>
    <submittedName>
        <fullName evidence="2">Uncharacterized protein</fullName>
    </submittedName>
</protein>
<accession>A0A3L6S9Q0</accession>
<dbReference type="AlphaFoldDB" id="A0A3L6S9Q0"/>
<reference evidence="3" key="1">
    <citation type="journal article" date="2019" name="Nat. Commun.">
        <title>The genome of broomcorn millet.</title>
        <authorList>
            <person name="Zou C."/>
            <person name="Miki D."/>
            <person name="Li D."/>
            <person name="Tang Q."/>
            <person name="Xiao L."/>
            <person name="Rajput S."/>
            <person name="Deng P."/>
            <person name="Jia W."/>
            <person name="Huang R."/>
            <person name="Zhang M."/>
            <person name="Sun Y."/>
            <person name="Hu J."/>
            <person name="Fu X."/>
            <person name="Schnable P.S."/>
            <person name="Li F."/>
            <person name="Zhang H."/>
            <person name="Feng B."/>
            <person name="Zhu X."/>
            <person name="Liu R."/>
            <person name="Schnable J.C."/>
            <person name="Zhu J.-K."/>
            <person name="Zhang H."/>
        </authorList>
    </citation>
    <scope>NUCLEOTIDE SEQUENCE [LARGE SCALE GENOMIC DNA]</scope>
</reference>
<name>A0A3L6S9Q0_PANMI</name>
<evidence type="ECO:0000313" key="3">
    <source>
        <dbReference type="Proteomes" id="UP000275267"/>
    </source>
</evidence>
<proteinExistence type="predicted"/>
<feature type="compositionally biased region" description="Low complexity" evidence="1">
    <location>
        <begin position="123"/>
        <end position="138"/>
    </location>
</feature>
<dbReference type="Proteomes" id="UP000275267">
    <property type="component" value="Unassembled WGS sequence"/>
</dbReference>
<sequence>MAELPEGHSSRRVVELIFASGWGGASGAPESSVEALFRVHSASRAVARFEEARSPCSLAEERKGRGHSSSRAALEPLLAGGGEKGEGPQQQQSRAGAPARRCCGPSPAPLPRTPRGGRSRLRAPLSPAATAVEAAAATLRHHGRRTCPPAPAPAPAAAALAAAPAAEVRTCVARPSRRSSAAAGAPTRLSRLPAGDATSSSCPRSRARRRSPASCPRPRPHAPELLLLLAGRDGAHIWEGQNGLSA</sequence>
<organism evidence="2 3">
    <name type="scientific">Panicum miliaceum</name>
    <name type="common">Proso millet</name>
    <name type="synonym">Broomcorn millet</name>
    <dbReference type="NCBI Taxonomy" id="4540"/>
    <lineage>
        <taxon>Eukaryota</taxon>
        <taxon>Viridiplantae</taxon>
        <taxon>Streptophyta</taxon>
        <taxon>Embryophyta</taxon>
        <taxon>Tracheophyta</taxon>
        <taxon>Spermatophyta</taxon>
        <taxon>Magnoliopsida</taxon>
        <taxon>Liliopsida</taxon>
        <taxon>Poales</taxon>
        <taxon>Poaceae</taxon>
        <taxon>PACMAD clade</taxon>
        <taxon>Panicoideae</taxon>
        <taxon>Panicodae</taxon>
        <taxon>Paniceae</taxon>
        <taxon>Panicinae</taxon>
        <taxon>Panicum</taxon>
        <taxon>Panicum sect. Panicum</taxon>
    </lineage>
</organism>
<dbReference type="OrthoDB" id="9514740at2759"/>
<feature type="compositionally biased region" description="Basic and acidic residues" evidence="1">
    <location>
        <begin position="50"/>
        <end position="63"/>
    </location>
</feature>
<feature type="region of interest" description="Disordered" evidence="1">
    <location>
        <begin position="50"/>
        <end position="154"/>
    </location>
</feature>